<dbReference type="GO" id="GO:0018784">
    <property type="term" value="F:(S)-2-haloacid dehalogenase activity"/>
    <property type="evidence" value="ECO:0007669"/>
    <property type="project" value="UniProtKB-UniRule"/>
</dbReference>
<sequence>MRLYGQCPDVYSNTLLWMTPIAMPNDTQVSIIVFDVNETLLDITTLEPVFNRLFCDATLLREWFAQLVLYSQTMTLSGLYTPFGELAIGTLRMLASIHGVVVSERDIDEMRQLLGSMPAHPDAAPALERLHKAGFRLVTLTNSASASSPTALEQAGLAQYFEQSFSVEAVRKFKPAPETYQLVADELQVQPAQLCLVACHLWDTIGAQAAGYRGAFLTRPHNAFLPADNVLVPDISASELASLADQIIARWGSASTS</sequence>
<evidence type="ECO:0000256" key="1">
    <source>
        <dbReference type="ARBA" id="ARBA00008106"/>
    </source>
</evidence>
<keyword evidence="5" id="KW-1185">Reference proteome</keyword>
<evidence type="ECO:0000313" key="4">
    <source>
        <dbReference type="EMBL" id="ASJ74126.1"/>
    </source>
</evidence>
<dbReference type="NCBIfam" id="TIGR01493">
    <property type="entry name" value="HAD-SF-IA-v2"/>
    <property type="match status" value="1"/>
</dbReference>
<dbReference type="InterPro" id="IPR023198">
    <property type="entry name" value="PGP-like_dom2"/>
</dbReference>
<dbReference type="EMBL" id="CP018632">
    <property type="protein sequence ID" value="ASJ74126.1"/>
    <property type="molecule type" value="Genomic_DNA"/>
</dbReference>
<dbReference type="SUPFAM" id="SSF56784">
    <property type="entry name" value="HAD-like"/>
    <property type="match status" value="1"/>
</dbReference>
<protein>
    <recommendedName>
        <fullName evidence="3">(S)-2-haloacid dehalogenase</fullName>
        <ecNumber evidence="3">3.8.1.2</ecNumber>
    </recommendedName>
    <alternativeName>
        <fullName evidence="3">2-haloalkanoic acid dehalogenase</fullName>
    </alternativeName>
    <alternativeName>
        <fullName evidence="3">Halocarboxylic acid halidohydrolase</fullName>
    </alternativeName>
    <alternativeName>
        <fullName evidence="3">L-2-haloacid dehalogenase</fullName>
    </alternativeName>
</protein>
<dbReference type="Pfam" id="PF00702">
    <property type="entry name" value="Hydrolase"/>
    <property type="match status" value="1"/>
</dbReference>
<dbReference type="NCBIfam" id="TIGR01428">
    <property type="entry name" value="HAD_type_II"/>
    <property type="match status" value="1"/>
</dbReference>
<organism evidence="4 5">
    <name type="scientific">Granulosicoccus antarcticus IMCC3135</name>
    <dbReference type="NCBI Taxonomy" id="1192854"/>
    <lineage>
        <taxon>Bacteria</taxon>
        <taxon>Pseudomonadati</taxon>
        <taxon>Pseudomonadota</taxon>
        <taxon>Gammaproteobacteria</taxon>
        <taxon>Chromatiales</taxon>
        <taxon>Granulosicoccaceae</taxon>
        <taxon>Granulosicoccus</taxon>
    </lineage>
</organism>
<dbReference type="KEGG" id="gai:IMCC3135_20240"/>
<proteinExistence type="inferred from homology"/>
<dbReference type="Proteomes" id="UP000250079">
    <property type="component" value="Chromosome"/>
</dbReference>
<dbReference type="InterPro" id="IPR006328">
    <property type="entry name" value="2-HAD"/>
</dbReference>
<name>A0A2Z2NRI6_9GAMM</name>
<dbReference type="SFLD" id="SFLDS00003">
    <property type="entry name" value="Haloacid_Dehalogenase"/>
    <property type="match status" value="1"/>
</dbReference>
<dbReference type="InterPro" id="IPR036412">
    <property type="entry name" value="HAD-like_sf"/>
</dbReference>
<accession>A0A2Z2NRI6</accession>
<dbReference type="PANTHER" id="PTHR43316:SF3">
    <property type="entry name" value="HALOACID DEHALOGENASE, TYPE II (AFU_ORTHOLOGUE AFUA_2G07750)-RELATED"/>
    <property type="match status" value="1"/>
</dbReference>
<dbReference type="EC" id="3.8.1.2" evidence="3"/>
<comment type="function">
    <text evidence="3">Catalyzes the hydrolytic dehalogenation of small (S)-2-haloalkanoic acids to yield the corresponding (R)-2-hydroxyalkanoic acids.</text>
</comment>
<evidence type="ECO:0000256" key="2">
    <source>
        <dbReference type="ARBA" id="ARBA00022801"/>
    </source>
</evidence>
<dbReference type="SFLD" id="SFLDG01129">
    <property type="entry name" value="C1.5:_HAD__Beta-PGM__Phosphata"/>
    <property type="match status" value="1"/>
</dbReference>
<keyword evidence="2 3" id="KW-0378">Hydrolase</keyword>
<comment type="catalytic activity">
    <reaction evidence="3">
        <text>an (S)-2-haloacid + H2O = a (2R)-2-hydroxycarboxylate + a halide anion + H(+)</text>
        <dbReference type="Rhea" id="RHEA:11192"/>
        <dbReference type="ChEBI" id="CHEBI:15377"/>
        <dbReference type="ChEBI" id="CHEBI:15378"/>
        <dbReference type="ChEBI" id="CHEBI:16042"/>
        <dbReference type="ChEBI" id="CHEBI:58314"/>
        <dbReference type="ChEBI" id="CHEBI:137405"/>
        <dbReference type="EC" id="3.8.1.2"/>
    </reaction>
</comment>
<dbReference type="PANTHER" id="PTHR43316">
    <property type="entry name" value="HYDROLASE, HALOACID DELAHOGENASE-RELATED"/>
    <property type="match status" value="1"/>
</dbReference>
<dbReference type="Gene3D" id="1.10.150.240">
    <property type="entry name" value="Putative phosphatase, domain 2"/>
    <property type="match status" value="1"/>
</dbReference>
<gene>
    <name evidence="4" type="primary">hdl IVa</name>
    <name evidence="4" type="ORF">IMCC3135_20240</name>
</gene>
<dbReference type="CDD" id="cd02588">
    <property type="entry name" value="HAD_L2-DEX"/>
    <property type="match status" value="1"/>
</dbReference>
<reference evidence="4 5" key="1">
    <citation type="submission" date="2016-12" db="EMBL/GenBank/DDBJ databases">
        <authorList>
            <person name="Song W.-J."/>
            <person name="Kurnit D.M."/>
        </authorList>
    </citation>
    <scope>NUCLEOTIDE SEQUENCE [LARGE SCALE GENOMIC DNA]</scope>
    <source>
        <strain evidence="4 5">IMCC3135</strain>
    </source>
</reference>
<evidence type="ECO:0000256" key="3">
    <source>
        <dbReference type="RuleBase" id="RU368077"/>
    </source>
</evidence>
<evidence type="ECO:0000313" key="5">
    <source>
        <dbReference type="Proteomes" id="UP000250079"/>
    </source>
</evidence>
<dbReference type="InterPro" id="IPR006439">
    <property type="entry name" value="HAD-SF_hydro_IA"/>
</dbReference>
<comment type="similarity">
    <text evidence="1 3">Belongs to the HAD-like hydrolase superfamily. S-2-haloalkanoic acid dehalogenase family.</text>
</comment>
<dbReference type="PRINTS" id="PR00413">
    <property type="entry name" value="HADHALOGNASE"/>
</dbReference>
<dbReference type="InterPro" id="IPR051540">
    <property type="entry name" value="S-2-haloacid_dehalogenase"/>
</dbReference>
<dbReference type="AlphaFoldDB" id="A0A2Z2NRI6"/>
<dbReference type="Gene3D" id="3.40.50.1000">
    <property type="entry name" value="HAD superfamily/HAD-like"/>
    <property type="match status" value="1"/>
</dbReference>
<dbReference type="InterPro" id="IPR023214">
    <property type="entry name" value="HAD_sf"/>
</dbReference>